<gene>
    <name evidence="8" type="ORF">RHOBADRAFT_38111</name>
</gene>
<dbReference type="GeneID" id="28973945"/>
<evidence type="ECO:0000256" key="6">
    <source>
        <dbReference type="ARBA" id="ARBA00022840"/>
    </source>
</evidence>
<dbReference type="FunFam" id="1.10.510.10:FF:000571">
    <property type="entry name" value="Maternal embryonic leucine zipper kinase"/>
    <property type="match status" value="1"/>
</dbReference>
<dbReference type="GO" id="GO:0005737">
    <property type="term" value="C:cytoplasm"/>
    <property type="evidence" value="ECO:0007669"/>
    <property type="project" value="TreeGrafter"/>
</dbReference>
<reference evidence="8 9" key="1">
    <citation type="journal article" date="2015" name="Front. Microbiol.">
        <title>Genome sequence of the plant growth promoting endophytic yeast Rhodotorula graminis WP1.</title>
        <authorList>
            <person name="Firrincieli A."/>
            <person name="Otillar R."/>
            <person name="Salamov A."/>
            <person name="Schmutz J."/>
            <person name="Khan Z."/>
            <person name="Redman R.S."/>
            <person name="Fleck N.D."/>
            <person name="Lindquist E."/>
            <person name="Grigoriev I.V."/>
            <person name="Doty S.L."/>
        </authorList>
    </citation>
    <scope>NUCLEOTIDE SEQUENCE [LARGE SCALE GENOMIC DNA]</scope>
    <source>
        <strain evidence="8 9">WP1</strain>
    </source>
</reference>
<dbReference type="OrthoDB" id="193931at2759"/>
<dbReference type="PANTHER" id="PTHR24346">
    <property type="entry name" value="MAP/MICROTUBULE AFFINITY-REGULATING KINASE"/>
    <property type="match status" value="1"/>
</dbReference>
<evidence type="ECO:0000256" key="3">
    <source>
        <dbReference type="ARBA" id="ARBA00022679"/>
    </source>
</evidence>
<dbReference type="AlphaFoldDB" id="A0A0P9EJ51"/>
<keyword evidence="2" id="KW-0723">Serine/threonine-protein kinase</keyword>
<protein>
    <recommendedName>
        <fullName evidence="7">Protein kinase domain-containing protein</fullName>
    </recommendedName>
</protein>
<evidence type="ECO:0000256" key="4">
    <source>
        <dbReference type="ARBA" id="ARBA00022741"/>
    </source>
</evidence>
<keyword evidence="5" id="KW-0418">Kinase</keyword>
<dbReference type="SUPFAM" id="SSF56112">
    <property type="entry name" value="Protein kinase-like (PK-like)"/>
    <property type="match status" value="1"/>
</dbReference>
<evidence type="ECO:0000313" key="8">
    <source>
        <dbReference type="EMBL" id="KPV73546.1"/>
    </source>
</evidence>
<dbReference type="GO" id="GO:0035556">
    <property type="term" value="P:intracellular signal transduction"/>
    <property type="evidence" value="ECO:0007669"/>
    <property type="project" value="TreeGrafter"/>
</dbReference>
<organism evidence="8 9">
    <name type="scientific">Rhodotorula graminis (strain WP1)</name>
    <dbReference type="NCBI Taxonomy" id="578459"/>
    <lineage>
        <taxon>Eukaryota</taxon>
        <taxon>Fungi</taxon>
        <taxon>Dikarya</taxon>
        <taxon>Basidiomycota</taxon>
        <taxon>Pucciniomycotina</taxon>
        <taxon>Microbotryomycetes</taxon>
        <taxon>Sporidiobolales</taxon>
        <taxon>Sporidiobolaceae</taxon>
        <taxon>Rhodotorula</taxon>
    </lineage>
</organism>
<dbReference type="STRING" id="578459.A0A0P9EJ51"/>
<dbReference type="InterPro" id="IPR000719">
    <property type="entry name" value="Prot_kinase_dom"/>
</dbReference>
<comment type="similarity">
    <text evidence="1">Belongs to the protein kinase superfamily. CAMK Ser/Thr protein kinase family. NIM1 subfamily.</text>
</comment>
<dbReference type="PROSITE" id="PS50011">
    <property type="entry name" value="PROTEIN_KINASE_DOM"/>
    <property type="match status" value="1"/>
</dbReference>
<accession>A0A0P9EJ51</accession>
<name>A0A0P9EJ51_RHOGW</name>
<dbReference type="InterPro" id="IPR008271">
    <property type="entry name" value="Ser/Thr_kinase_AS"/>
</dbReference>
<dbReference type="PANTHER" id="PTHR24346:SF82">
    <property type="entry name" value="KP78A-RELATED"/>
    <property type="match status" value="1"/>
</dbReference>
<dbReference type="PROSITE" id="PS00108">
    <property type="entry name" value="PROTEIN_KINASE_ST"/>
    <property type="match status" value="1"/>
</dbReference>
<sequence length="230" mass="25385">MSSNVQHGAHAAREISLLKLIAPHPHFIQLYDVFETPSHFFLITEYCSLGALFDYVAEHFLEPCEVQKLFLELVSALTHLNRFRIAHRDLKPENLLLCRDEHDELTLKIADMGLASFQPEDTLLKTSCGSPHYAAPEIVSGLPYDGALADVWSAGVVLYAMFAGVLPFDDDNNPALFARIRSGVYEDHPDVPSAASDLISHCLVVDPAKRYTVRPLSLSSSAPLASRAVT</sequence>
<evidence type="ECO:0000259" key="7">
    <source>
        <dbReference type="PROSITE" id="PS50011"/>
    </source>
</evidence>
<evidence type="ECO:0000313" key="9">
    <source>
        <dbReference type="Proteomes" id="UP000053890"/>
    </source>
</evidence>
<dbReference type="Pfam" id="PF00069">
    <property type="entry name" value="Pkinase"/>
    <property type="match status" value="1"/>
</dbReference>
<evidence type="ECO:0000256" key="1">
    <source>
        <dbReference type="ARBA" id="ARBA00010791"/>
    </source>
</evidence>
<proteinExistence type="inferred from homology"/>
<dbReference type="Proteomes" id="UP000053890">
    <property type="component" value="Unassembled WGS sequence"/>
</dbReference>
<dbReference type="RefSeq" id="XP_018269595.1">
    <property type="nucleotide sequence ID" value="XM_018413496.1"/>
</dbReference>
<feature type="domain" description="Protein kinase" evidence="7">
    <location>
        <begin position="1"/>
        <end position="225"/>
    </location>
</feature>
<dbReference type="InterPro" id="IPR011009">
    <property type="entry name" value="Kinase-like_dom_sf"/>
</dbReference>
<dbReference type="Gene3D" id="1.10.510.10">
    <property type="entry name" value="Transferase(Phosphotransferase) domain 1"/>
    <property type="match status" value="1"/>
</dbReference>
<evidence type="ECO:0000256" key="2">
    <source>
        <dbReference type="ARBA" id="ARBA00022527"/>
    </source>
</evidence>
<keyword evidence="4" id="KW-0547">Nucleotide-binding</keyword>
<dbReference type="EMBL" id="KQ474082">
    <property type="protein sequence ID" value="KPV73546.1"/>
    <property type="molecule type" value="Genomic_DNA"/>
</dbReference>
<keyword evidence="9" id="KW-1185">Reference proteome</keyword>
<dbReference type="SMART" id="SM00220">
    <property type="entry name" value="S_TKc"/>
    <property type="match status" value="1"/>
</dbReference>
<dbReference type="PIRSF" id="PIRSF000654">
    <property type="entry name" value="Integrin-linked_kinase"/>
    <property type="match status" value="1"/>
</dbReference>
<dbReference type="GO" id="GO:0005524">
    <property type="term" value="F:ATP binding"/>
    <property type="evidence" value="ECO:0007669"/>
    <property type="project" value="UniProtKB-KW"/>
</dbReference>
<keyword evidence="3" id="KW-0808">Transferase</keyword>
<dbReference type="GO" id="GO:0004674">
    <property type="term" value="F:protein serine/threonine kinase activity"/>
    <property type="evidence" value="ECO:0007669"/>
    <property type="project" value="UniProtKB-KW"/>
</dbReference>
<keyword evidence="6" id="KW-0067">ATP-binding</keyword>
<evidence type="ECO:0000256" key="5">
    <source>
        <dbReference type="ARBA" id="ARBA00022777"/>
    </source>
</evidence>